<protein>
    <recommendedName>
        <fullName evidence="2">C2 NT-type domain-containing protein</fullName>
    </recommendedName>
</protein>
<keyword evidence="4" id="KW-1185">Reference proteome</keyword>
<dbReference type="PROSITE" id="PS51840">
    <property type="entry name" value="C2_NT"/>
    <property type="match status" value="1"/>
</dbReference>
<gene>
    <name evidence="3" type="ORF">DUNSADRAFT_9266</name>
</gene>
<evidence type="ECO:0000313" key="3">
    <source>
        <dbReference type="EMBL" id="KAF5834147.1"/>
    </source>
</evidence>
<dbReference type="Proteomes" id="UP000815325">
    <property type="component" value="Unassembled WGS sequence"/>
</dbReference>
<evidence type="ECO:0000256" key="1">
    <source>
        <dbReference type="SAM" id="MobiDB-lite"/>
    </source>
</evidence>
<name>A0ABQ7GHR4_DUNSA</name>
<accession>A0ABQ7GHR4</accession>
<feature type="domain" description="C2 NT-type" evidence="2">
    <location>
        <begin position="3"/>
        <end position="164"/>
    </location>
</feature>
<sequence>MLGLFGSSKRDKFNFAIELHHLAPFPELPSNRLLTLAWNRGKKRQGRLGGGYTRPFVSVPRGRGRLGHEIQMGYQTIELGATLEKLPRNGSALQEYKKKCLVVVLLETNAFTGDATPVGRVVMDLADFALINGQETRSFIVTCKKEIIQQVGHPQLLVTIRNLGTKGSRLSMSSSGGGRTSSGRLSSAVMDDTASDDATSVSSYGTEQSGVLWCGFVSEGKVWVWKRY</sequence>
<organism evidence="3 4">
    <name type="scientific">Dunaliella salina</name>
    <name type="common">Green alga</name>
    <name type="synonym">Protococcus salinus</name>
    <dbReference type="NCBI Taxonomy" id="3046"/>
    <lineage>
        <taxon>Eukaryota</taxon>
        <taxon>Viridiplantae</taxon>
        <taxon>Chlorophyta</taxon>
        <taxon>core chlorophytes</taxon>
        <taxon>Chlorophyceae</taxon>
        <taxon>CS clade</taxon>
        <taxon>Chlamydomonadales</taxon>
        <taxon>Dunaliellaceae</taxon>
        <taxon>Dunaliella</taxon>
    </lineage>
</organism>
<reference evidence="3" key="1">
    <citation type="submission" date="2017-08" db="EMBL/GenBank/DDBJ databases">
        <authorList>
            <person name="Polle J.E."/>
            <person name="Barry K."/>
            <person name="Cushman J."/>
            <person name="Schmutz J."/>
            <person name="Tran D."/>
            <person name="Hathwaick L.T."/>
            <person name="Yim W.C."/>
            <person name="Jenkins J."/>
            <person name="Mckie-Krisberg Z.M."/>
            <person name="Prochnik S."/>
            <person name="Lindquist E."/>
            <person name="Dockter R.B."/>
            <person name="Adam C."/>
            <person name="Molina H."/>
            <person name="Bunkerborg J."/>
            <person name="Jin E."/>
            <person name="Buchheim M."/>
            <person name="Magnuson J."/>
        </authorList>
    </citation>
    <scope>NUCLEOTIDE SEQUENCE</scope>
    <source>
        <strain evidence="3">CCAP 19/18</strain>
    </source>
</reference>
<dbReference type="EMBL" id="MU069772">
    <property type="protein sequence ID" value="KAF5834147.1"/>
    <property type="molecule type" value="Genomic_DNA"/>
</dbReference>
<proteinExistence type="predicted"/>
<dbReference type="InterPro" id="IPR019448">
    <property type="entry name" value="NT-C2"/>
</dbReference>
<feature type="region of interest" description="Disordered" evidence="1">
    <location>
        <begin position="169"/>
        <end position="189"/>
    </location>
</feature>
<evidence type="ECO:0000313" key="4">
    <source>
        <dbReference type="Proteomes" id="UP000815325"/>
    </source>
</evidence>
<evidence type="ECO:0000259" key="2">
    <source>
        <dbReference type="PROSITE" id="PS51840"/>
    </source>
</evidence>
<comment type="caution">
    <text evidence="3">The sequence shown here is derived from an EMBL/GenBank/DDBJ whole genome shotgun (WGS) entry which is preliminary data.</text>
</comment>